<keyword evidence="3 5" id="KW-0378">Hydrolase</keyword>
<evidence type="ECO:0000256" key="4">
    <source>
        <dbReference type="ARBA" id="ARBA00022825"/>
    </source>
</evidence>
<dbReference type="GO" id="GO:0008236">
    <property type="term" value="F:serine-type peptidase activity"/>
    <property type="evidence" value="ECO:0007669"/>
    <property type="project" value="UniProtKB-KW"/>
</dbReference>
<organism evidence="5 6">
    <name type="scientific">Acaryochloris thomasi RCC1774</name>
    <dbReference type="NCBI Taxonomy" id="1764569"/>
    <lineage>
        <taxon>Bacteria</taxon>
        <taxon>Bacillati</taxon>
        <taxon>Cyanobacteriota</taxon>
        <taxon>Cyanophyceae</taxon>
        <taxon>Acaryochloridales</taxon>
        <taxon>Acaryochloridaceae</taxon>
        <taxon>Acaryochloris</taxon>
        <taxon>Acaryochloris thomasi</taxon>
    </lineage>
</organism>
<dbReference type="OrthoDB" id="9778515at2"/>
<dbReference type="InterPro" id="IPR029062">
    <property type="entry name" value="Class_I_gatase-like"/>
</dbReference>
<keyword evidence="2" id="KW-0645">Protease</keyword>
<evidence type="ECO:0000256" key="1">
    <source>
        <dbReference type="ARBA" id="ARBA00006534"/>
    </source>
</evidence>
<dbReference type="InterPro" id="IPR005320">
    <property type="entry name" value="Peptidase_S51"/>
</dbReference>
<dbReference type="Proteomes" id="UP000248857">
    <property type="component" value="Unassembled WGS sequence"/>
</dbReference>
<evidence type="ECO:0000256" key="3">
    <source>
        <dbReference type="ARBA" id="ARBA00022801"/>
    </source>
</evidence>
<reference evidence="5 6" key="1">
    <citation type="journal article" date="2018" name="Sci. Rep.">
        <title>A novel species of the marine cyanobacterium Acaryochloris with a unique pigment content and lifestyle.</title>
        <authorList>
            <person name="Partensky F."/>
            <person name="Six C."/>
            <person name="Ratin M."/>
            <person name="Garczarek L."/>
            <person name="Vaulot D."/>
            <person name="Probert I."/>
            <person name="Calteau A."/>
            <person name="Gourvil P."/>
            <person name="Marie D."/>
            <person name="Grebert T."/>
            <person name="Bouchier C."/>
            <person name="Le Panse S."/>
            <person name="Gachenot M."/>
            <person name="Rodriguez F."/>
            <person name="Garrido J.L."/>
        </authorList>
    </citation>
    <scope>NUCLEOTIDE SEQUENCE [LARGE SCALE GENOMIC DNA]</scope>
    <source>
        <strain evidence="5 6">RCC1774</strain>
    </source>
</reference>
<evidence type="ECO:0000313" key="6">
    <source>
        <dbReference type="Proteomes" id="UP000248857"/>
    </source>
</evidence>
<dbReference type="EC" id="3.4.13.21" evidence="5"/>
<protein>
    <submittedName>
        <fullName evidence="5">Peptidase E</fullName>
        <ecNumber evidence="5">3.4.13.21</ecNumber>
    </submittedName>
</protein>
<accession>A0A2W1JUX4</accession>
<dbReference type="GO" id="GO:0006508">
    <property type="term" value="P:proteolysis"/>
    <property type="evidence" value="ECO:0007669"/>
    <property type="project" value="UniProtKB-KW"/>
</dbReference>
<dbReference type="EMBL" id="PQWO01000005">
    <property type="protein sequence ID" value="PZD73564.1"/>
    <property type="molecule type" value="Genomic_DNA"/>
</dbReference>
<keyword evidence="6" id="KW-1185">Reference proteome</keyword>
<keyword evidence="4" id="KW-0720">Serine protease</keyword>
<comment type="similarity">
    <text evidence="1">Belongs to the peptidase S51 family.</text>
</comment>
<dbReference type="AlphaFoldDB" id="A0A2W1JUX4"/>
<keyword evidence="5" id="KW-0224">Dipeptidase</keyword>
<sequence>MTQGQIIAIGGGGLCEKAKAGLDTYVLEQSQTSQPKIGFLGTASGDSDSACLKFYSRFSKLNCQPSHLTFFHRTPNLAAWVQQQDIIYVGGGNTLTMLAIWEVWSLVPLLKEAVQNGTVLAGISAGAVCWFECGVTDARAGGLGLIKCLDFISGSCCPHYSADEARQPTFEEHVATGKLPPGIAIDDGAAVHFVDGELQRIISGRENAAAYNVVPTADGATSQLIESAEVLRLV</sequence>
<dbReference type="RefSeq" id="WP_110985910.1">
    <property type="nucleotide sequence ID" value="NZ_CAWNWM010000005.1"/>
</dbReference>
<comment type="caution">
    <text evidence="5">The sequence shown here is derived from an EMBL/GenBank/DDBJ whole genome shotgun (WGS) entry which is preliminary data.</text>
</comment>
<dbReference type="PANTHER" id="PTHR20842">
    <property type="entry name" value="PROTEASE S51 ALPHA-ASPARTYL DIPEPTIDASE"/>
    <property type="match status" value="1"/>
</dbReference>
<gene>
    <name evidence="5" type="primary">pepE_1</name>
    <name evidence="5" type="ORF">C1752_01939</name>
</gene>
<dbReference type="CDD" id="cd03146">
    <property type="entry name" value="GAT1_Peptidase_E"/>
    <property type="match status" value="1"/>
</dbReference>
<proteinExistence type="inferred from homology"/>
<dbReference type="PANTHER" id="PTHR20842:SF0">
    <property type="entry name" value="ALPHA-ASPARTYL DIPEPTIDASE"/>
    <property type="match status" value="1"/>
</dbReference>
<name>A0A2W1JUX4_9CYAN</name>
<dbReference type="SUPFAM" id="SSF52317">
    <property type="entry name" value="Class I glutamine amidotransferase-like"/>
    <property type="match status" value="1"/>
</dbReference>
<evidence type="ECO:0000256" key="2">
    <source>
        <dbReference type="ARBA" id="ARBA00022670"/>
    </source>
</evidence>
<dbReference type="Pfam" id="PF03575">
    <property type="entry name" value="Peptidase_S51"/>
    <property type="match status" value="1"/>
</dbReference>
<dbReference type="Gene3D" id="3.40.50.880">
    <property type="match status" value="1"/>
</dbReference>
<dbReference type="GO" id="GO:0016805">
    <property type="term" value="F:dipeptidase activity"/>
    <property type="evidence" value="ECO:0007669"/>
    <property type="project" value="UniProtKB-KW"/>
</dbReference>
<evidence type="ECO:0000313" key="5">
    <source>
        <dbReference type="EMBL" id="PZD73564.1"/>
    </source>
</evidence>